<comment type="subcellular location">
    <subcellularLocation>
        <location evidence="1">Membrane</location>
        <topology evidence="1">Multi-pass membrane protein</topology>
    </subcellularLocation>
</comment>
<dbReference type="FunFam" id="1.10.3080.10:FF:000018">
    <property type="entry name" value="Chloride transporter, ClC family"/>
    <property type="match status" value="1"/>
</dbReference>
<keyword evidence="7" id="KW-0869">Chloride channel</keyword>
<dbReference type="InterPro" id="IPR050368">
    <property type="entry name" value="ClC-type_chloride_channel"/>
</dbReference>
<evidence type="ECO:0000256" key="7">
    <source>
        <dbReference type="ARBA" id="ARBA00023173"/>
    </source>
</evidence>
<evidence type="ECO:0000256" key="10">
    <source>
        <dbReference type="PROSITE-ProRule" id="PRU00703"/>
    </source>
</evidence>
<feature type="transmembrane region" description="Helical" evidence="11">
    <location>
        <begin position="253"/>
        <end position="271"/>
    </location>
</feature>
<evidence type="ECO:0000256" key="4">
    <source>
        <dbReference type="ARBA" id="ARBA00022989"/>
    </source>
</evidence>
<dbReference type="SUPFAM" id="SSF81340">
    <property type="entry name" value="Clc chloride channel"/>
    <property type="match status" value="1"/>
</dbReference>
<keyword evidence="14" id="KW-1185">Reference proteome</keyword>
<keyword evidence="6 11" id="KW-0472">Membrane</keyword>
<dbReference type="CDD" id="cd04613">
    <property type="entry name" value="CBS_pair_voltage-gated_CLC_bac"/>
    <property type="match status" value="1"/>
</dbReference>
<feature type="transmembrane region" description="Helical" evidence="11">
    <location>
        <begin position="74"/>
        <end position="95"/>
    </location>
</feature>
<dbReference type="SUPFAM" id="SSF54631">
    <property type="entry name" value="CBS-domain pair"/>
    <property type="match status" value="1"/>
</dbReference>
<dbReference type="Gene3D" id="1.10.3080.10">
    <property type="entry name" value="Clc chloride channel"/>
    <property type="match status" value="1"/>
</dbReference>
<evidence type="ECO:0000256" key="3">
    <source>
        <dbReference type="ARBA" id="ARBA00022692"/>
    </source>
</evidence>
<keyword evidence="2" id="KW-0813">Transport</keyword>
<comment type="caution">
    <text evidence="13">The sequence shown here is derived from an EMBL/GenBank/DDBJ whole genome shotgun (WGS) entry which is preliminary data.</text>
</comment>
<protein>
    <submittedName>
        <fullName evidence="13">H(+)/Cl(-) exchange transporter ClcA</fullName>
    </submittedName>
</protein>
<accession>A0A5C5XRU8</accession>
<dbReference type="Pfam" id="PF00571">
    <property type="entry name" value="CBS"/>
    <property type="match status" value="2"/>
</dbReference>
<feature type="transmembrane region" description="Helical" evidence="11">
    <location>
        <begin position="397"/>
        <end position="421"/>
    </location>
</feature>
<dbReference type="PROSITE" id="PS51371">
    <property type="entry name" value="CBS"/>
    <property type="match status" value="2"/>
</dbReference>
<sequence length="620" mass="66503">MDRVRQLFQQNELHSLGKWIFLASMVGVVAGLGAIVFDVLGQTVTRYTLSQFAGFTPLEAAGEYARYAHVEQSVSPWMVVLIMTLGGLVSGLIVFRYAPEAEGHGTDAAIDAFHNKRGSVRAIVPIVKTIASAITLGTGGSGGREGPIAQIGSGFGAWLGTKLKLSGRERRIMLAAGMGAGIGAIFRAPLAGAVFAGEILYSDADLEADVIVPAAAASIVAYSVYMQSLPADVRFMPIFGDALQHKFVSPLELVAYLMLAIVLVLVGGLYVRTFYGTQKLFHKLPVIPHLRPAIGAAMAGLLGIGLLQIFHDQPAILGVLGTGYGTLQIALTTATSLGATLLVVVALMKIVTTSLTIGSGGSAGVFGPSMVIGGCTGAAVGLVLQRFFPNLVAEPEAFAVVGMAGFFSGIARAPISTIIMVRALTGDFGLLVPTMLVTTSTFVMSQRFRLYQKQVPTRMDSMAHRGDFIIDVLEGLQVKDIFNPDRKVTKIPEGMTVEDIVHHLAYSSQNYFPVVNADDKMVGIFCDDDVRAYLYDESLWKLAVARDIMVDNYLSVAPDDDLNSALLRFTSHDLDELPVLDPDQPGELLGMLRRRETIAAYNQRVMELKRESKEDEEAVA</sequence>
<keyword evidence="8" id="KW-0868">Chloride</keyword>
<feature type="transmembrane region" description="Helical" evidence="11">
    <location>
        <begin position="292"/>
        <end position="310"/>
    </location>
</feature>
<dbReference type="Gene3D" id="3.10.580.10">
    <property type="entry name" value="CBS-domain"/>
    <property type="match status" value="1"/>
</dbReference>
<feature type="domain" description="CBS" evidence="12">
    <location>
        <begin position="484"/>
        <end position="542"/>
    </location>
</feature>
<evidence type="ECO:0000256" key="5">
    <source>
        <dbReference type="ARBA" id="ARBA00023065"/>
    </source>
</evidence>
<dbReference type="CDD" id="cd00400">
    <property type="entry name" value="Voltage_gated_ClC"/>
    <property type="match status" value="1"/>
</dbReference>
<evidence type="ECO:0000256" key="6">
    <source>
        <dbReference type="ARBA" id="ARBA00023136"/>
    </source>
</evidence>
<dbReference type="InterPro" id="IPR046342">
    <property type="entry name" value="CBS_dom_sf"/>
</dbReference>
<keyword evidence="10" id="KW-0129">CBS domain</keyword>
<feature type="transmembrane region" description="Helical" evidence="11">
    <location>
        <begin position="20"/>
        <end position="40"/>
    </location>
</feature>
<dbReference type="InterPro" id="IPR000644">
    <property type="entry name" value="CBS_dom"/>
</dbReference>
<dbReference type="EMBL" id="SJPK01000007">
    <property type="protein sequence ID" value="TWT65388.1"/>
    <property type="molecule type" value="Genomic_DNA"/>
</dbReference>
<organism evidence="13 14">
    <name type="scientific">Allorhodopirellula solitaria</name>
    <dbReference type="NCBI Taxonomy" id="2527987"/>
    <lineage>
        <taxon>Bacteria</taxon>
        <taxon>Pseudomonadati</taxon>
        <taxon>Planctomycetota</taxon>
        <taxon>Planctomycetia</taxon>
        <taxon>Pirellulales</taxon>
        <taxon>Pirellulaceae</taxon>
        <taxon>Allorhodopirellula</taxon>
    </lineage>
</organism>
<keyword evidence="3 11" id="KW-0812">Transmembrane</keyword>
<dbReference type="InterPro" id="IPR001807">
    <property type="entry name" value="ClC"/>
</dbReference>
<feature type="domain" description="CBS" evidence="12">
    <location>
        <begin position="549"/>
        <end position="608"/>
    </location>
</feature>
<name>A0A5C5XRU8_9BACT</name>
<proteinExistence type="predicted"/>
<feature type="transmembrane region" description="Helical" evidence="11">
    <location>
        <begin position="330"/>
        <end position="351"/>
    </location>
</feature>
<dbReference type="PRINTS" id="PR00762">
    <property type="entry name" value="CLCHANNEL"/>
</dbReference>
<evidence type="ECO:0000256" key="9">
    <source>
        <dbReference type="ARBA" id="ARBA00023303"/>
    </source>
</evidence>
<dbReference type="AlphaFoldDB" id="A0A5C5XRU8"/>
<dbReference type="GO" id="GO:0034707">
    <property type="term" value="C:chloride channel complex"/>
    <property type="evidence" value="ECO:0007669"/>
    <property type="project" value="UniProtKB-KW"/>
</dbReference>
<gene>
    <name evidence="13" type="primary">clcA</name>
    <name evidence="13" type="ORF">CA85_33020</name>
</gene>
<evidence type="ECO:0000256" key="8">
    <source>
        <dbReference type="ARBA" id="ARBA00023214"/>
    </source>
</evidence>
<evidence type="ECO:0000256" key="2">
    <source>
        <dbReference type="ARBA" id="ARBA00022448"/>
    </source>
</evidence>
<dbReference type="Proteomes" id="UP000318053">
    <property type="component" value="Unassembled WGS sequence"/>
</dbReference>
<dbReference type="GO" id="GO:0005254">
    <property type="term" value="F:chloride channel activity"/>
    <property type="evidence" value="ECO:0007669"/>
    <property type="project" value="UniProtKB-KW"/>
</dbReference>
<evidence type="ECO:0000313" key="13">
    <source>
        <dbReference type="EMBL" id="TWT65388.1"/>
    </source>
</evidence>
<evidence type="ECO:0000259" key="12">
    <source>
        <dbReference type="PROSITE" id="PS51371"/>
    </source>
</evidence>
<reference evidence="13 14" key="1">
    <citation type="submission" date="2019-02" db="EMBL/GenBank/DDBJ databases">
        <title>Deep-cultivation of Planctomycetes and their phenomic and genomic characterization uncovers novel biology.</title>
        <authorList>
            <person name="Wiegand S."/>
            <person name="Jogler M."/>
            <person name="Boedeker C."/>
            <person name="Pinto D."/>
            <person name="Vollmers J."/>
            <person name="Rivas-Marin E."/>
            <person name="Kohn T."/>
            <person name="Peeters S.H."/>
            <person name="Heuer A."/>
            <person name="Rast P."/>
            <person name="Oberbeckmann S."/>
            <person name="Bunk B."/>
            <person name="Jeske O."/>
            <person name="Meyerdierks A."/>
            <person name="Storesund J.E."/>
            <person name="Kallscheuer N."/>
            <person name="Luecker S."/>
            <person name="Lage O.M."/>
            <person name="Pohl T."/>
            <person name="Merkel B.J."/>
            <person name="Hornburger P."/>
            <person name="Mueller R.-W."/>
            <person name="Bruemmer F."/>
            <person name="Labrenz M."/>
            <person name="Spormann A.M."/>
            <person name="Op Den Camp H."/>
            <person name="Overmann J."/>
            <person name="Amann R."/>
            <person name="Jetten M.S.M."/>
            <person name="Mascher T."/>
            <person name="Medema M.H."/>
            <person name="Devos D.P."/>
            <person name="Kaster A.-K."/>
            <person name="Ovreas L."/>
            <person name="Rohde M."/>
            <person name="Galperin M.Y."/>
            <person name="Jogler C."/>
        </authorList>
    </citation>
    <scope>NUCLEOTIDE SEQUENCE [LARGE SCALE GENOMIC DNA]</scope>
    <source>
        <strain evidence="13 14">CA85</strain>
    </source>
</reference>
<evidence type="ECO:0000256" key="11">
    <source>
        <dbReference type="SAM" id="Phobius"/>
    </source>
</evidence>
<keyword evidence="5" id="KW-0406">Ion transport</keyword>
<dbReference type="InterPro" id="IPR014743">
    <property type="entry name" value="Cl-channel_core"/>
</dbReference>
<dbReference type="PANTHER" id="PTHR43427">
    <property type="entry name" value="CHLORIDE CHANNEL PROTEIN CLC-E"/>
    <property type="match status" value="1"/>
</dbReference>
<feature type="transmembrane region" description="Helical" evidence="11">
    <location>
        <begin position="428"/>
        <end position="448"/>
    </location>
</feature>
<evidence type="ECO:0000256" key="1">
    <source>
        <dbReference type="ARBA" id="ARBA00004141"/>
    </source>
</evidence>
<dbReference type="SMART" id="SM00116">
    <property type="entry name" value="CBS"/>
    <property type="match status" value="2"/>
</dbReference>
<feature type="transmembrane region" description="Helical" evidence="11">
    <location>
        <begin position="363"/>
        <end position="385"/>
    </location>
</feature>
<evidence type="ECO:0000313" key="14">
    <source>
        <dbReference type="Proteomes" id="UP000318053"/>
    </source>
</evidence>
<feature type="transmembrane region" description="Helical" evidence="11">
    <location>
        <begin position="172"/>
        <end position="196"/>
    </location>
</feature>
<dbReference type="Pfam" id="PF00654">
    <property type="entry name" value="Voltage_CLC"/>
    <property type="match status" value="1"/>
</dbReference>
<keyword evidence="9" id="KW-0407">Ion channel</keyword>
<keyword evidence="4 11" id="KW-1133">Transmembrane helix</keyword>
<dbReference type="PANTHER" id="PTHR43427:SF6">
    <property type="entry name" value="CHLORIDE CHANNEL PROTEIN CLC-E"/>
    <property type="match status" value="1"/>
</dbReference>